<reference evidence="2 3" key="1">
    <citation type="journal article" date="2015" name="Genome Biol. Evol.">
        <title>Comparative Genomics of a Bacterivorous Green Alga Reveals Evolutionary Causalities and Consequences of Phago-Mixotrophic Mode of Nutrition.</title>
        <authorList>
            <person name="Burns J.A."/>
            <person name="Paasch A."/>
            <person name="Narechania A."/>
            <person name="Kim E."/>
        </authorList>
    </citation>
    <scope>NUCLEOTIDE SEQUENCE [LARGE SCALE GENOMIC DNA]</scope>
    <source>
        <strain evidence="2 3">PLY_AMNH</strain>
    </source>
</reference>
<dbReference type="PANTHER" id="PTHR46655:SF1">
    <property type="entry name" value="HISTONE-LYSINE N-METHYLTRANSFERASE ATXR3"/>
    <property type="match status" value="1"/>
</dbReference>
<keyword evidence="3" id="KW-1185">Reference proteome</keyword>
<dbReference type="Pfam" id="PF19633">
    <property type="entry name" value="SDG2_C"/>
    <property type="match status" value="1"/>
</dbReference>
<dbReference type="Proteomes" id="UP001190700">
    <property type="component" value="Unassembled WGS sequence"/>
</dbReference>
<comment type="caution">
    <text evidence="2">The sequence shown here is derived from an EMBL/GenBank/DDBJ whole genome shotgun (WGS) entry which is preliminary data.</text>
</comment>
<organism evidence="2 3">
    <name type="scientific">Cymbomonas tetramitiformis</name>
    <dbReference type="NCBI Taxonomy" id="36881"/>
    <lineage>
        <taxon>Eukaryota</taxon>
        <taxon>Viridiplantae</taxon>
        <taxon>Chlorophyta</taxon>
        <taxon>Pyramimonadophyceae</taxon>
        <taxon>Pyramimonadales</taxon>
        <taxon>Pyramimonadaceae</taxon>
        <taxon>Cymbomonas</taxon>
    </lineage>
</organism>
<dbReference type="EMBL" id="LGRX02002109">
    <property type="protein sequence ID" value="KAK3284859.1"/>
    <property type="molecule type" value="Genomic_DNA"/>
</dbReference>
<evidence type="ECO:0000313" key="3">
    <source>
        <dbReference type="Proteomes" id="UP001190700"/>
    </source>
</evidence>
<evidence type="ECO:0000313" key="2">
    <source>
        <dbReference type="EMBL" id="KAK3284859.1"/>
    </source>
</evidence>
<dbReference type="InterPro" id="IPR045606">
    <property type="entry name" value="ATXR3_C"/>
</dbReference>
<evidence type="ECO:0000259" key="1">
    <source>
        <dbReference type="Pfam" id="PF19633"/>
    </source>
</evidence>
<dbReference type="AlphaFoldDB" id="A0AAE0GUU7"/>
<dbReference type="PANTHER" id="PTHR46655">
    <property type="entry name" value="HISTONE-LYSINE N-METHYLTRANSFERASE ATXR3"/>
    <property type="match status" value="1"/>
</dbReference>
<feature type="domain" description="ATXR3 C-terminal" evidence="1">
    <location>
        <begin position="51"/>
        <end position="177"/>
    </location>
</feature>
<feature type="non-terminal residue" evidence="2">
    <location>
        <position position="1"/>
    </location>
</feature>
<sequence>CEDGEPRVFWGKQVKVCEDGEPRVFWWKQVKVCEIDPRIGGGNNNQQVLDSLPKKYPKHYLLGQLIFWHKHNINDPSASLSQSRRGTIGLPDVGCCYAKNVGEVLSLKDKTPLYNETRRNLLISHLENKHWMPWPDSTKGWHWTFKSGGFWGSPFVDAAREGREVDPQVVGWMRAQERENLVEE</sequence>
<name>A0AAE0GUU7_9CHLO</name>
<proteinExistence type="predicted"/>
<gene>
    <name evidence="2" type="ORF">CYMTET_7510</name>
</gene>
<protein>
    <recommendedName>
        <fullName evidence="1">ATXR3 C-terminal domain-containing protein</fullName>
    </recommendedName>
</protein>
<accession>A0AAE0GUU7</accession>